<dbReference type="CDD" id="cd23059">
    <property type="entry name" value="PDZ3_Par3-like"/>
    <property type="match status" value="1"/>
</dbReference>
<dbReference type="Gene3D" id="2.30.42.10">
    <property type="match status" value="3"/>
</dbReference>
<feature type="region of interest" description="Disordered" evidence="1">
    <location>
        <begin position="636"/>
        <end position="675"/>
    </location>
</feature>
<dbReference type="PANTHER" id="PTHR16484:SF17">
    <property type="entry name" value="BAZOOKA, ISOFORM B"/>
    <property type="match status" value="1"/>
</dbReference>
<dbReference type="GO" id="GO:0043296">
    <property type="term" value="C:apical junction complex"/>
    <property type="evidence" value="ECO:0007669"/>
    <property type="project" value="TreeGrafter"/>
</dbReference>
<dbReference type="EMBL" id="CAJPVJ010013422">
    <property type="protein sequence ID" value="CAG2174838.1"/>
    <property type="molecule type" value="Genomic_DNA"/>
</dbReference>
<dbReference type="GO" id="GO:0030010">
    <property type="term" value="P:establishment of cell polarity"/>
    <property type="evidence" value="ECO:0007669"/>
    <property type="project" value="TreeGrafter"/>
</dbReference>
<feature type="compositionally biased region" description="Low complexity" evidence="1">
    <location>
        <begin position="141"/>
        <end position="150"/>
    </location>
</feature>
<feature type="region of interest" description="Disordered" evidence="1">
    <location>
        <begin position="718"/>
        <end position="860"/>
    </location>
</feature>
<feature type="compositionally biased region" description="Polar residues" evidence="1">
    <location>
        <begin position="131"/>
        <end position="140"/>
    </location>
</feature>
<feature type="compositionally biased region" description="Basic and acidic residues" evidence="1">
    <location>
        <begin position="219"/>
        <end position="241"/>
    </location>
</feature>
<dbReference type="Proteomes" id="UP000728032">
    <property type="component" value="Unassembled WGS sequence"/>
</dbReference>
<dbReference type="InterPro" id="IPR052213">
    <property type="entry name" value="PAR3"/>
</dbReference>
<dbReference type="OrthoDB" id="6264899at2759"/>
<evidence type="ECO:0000256" key="1">
    <source>
        <dbReference type="SAM" id="MobiDB-lite"/>
    </source>
</evidence>
<dbReference type="GO" id="GO:0005912">
    <property type="term" value="C:adherens junction"/>
    <property type="evidence" value="ECO:0007669"/>
    <property type="project" value="TreeGrafter"/>
</dbReference>
<dbReference type="PROSITE" id="PS50106">
    <property type="entry name" value="PDZ"/>
    <property type="match status" value="3"/>
</dbReference>
<feature type="compositionally biased region" description="Basic and acidic residues" evidence="1">
    <location>
        <begin position="117"/>
        <end position="130"/>
    </location>
</feature>
<dbReference type="InterPro" id="IPR001478">
    <property type="entry name" value="PDZ"/>
</dbReference>
<feature type="region of interest" description="Disordered" evidence="1">
    <location>
        <begin position="192"/>
        <end position="241"/>
    </location>
</feature>
<feature type="domain" description="PDZ" evidence="2">
    <location>
        <begin position="545"/>
        <end position="622"/>
    </location>
</feature>
<feature type="domain" description="PDZ" evidence="2">
    <location>
        <begin position="426"/>
        <end position="497"/>
    </location>
</feature>
<feature type="compositionally biased region" description="Low complexity" evidence="1">
    <location>
        <begin position="104"/>
        <end position="116"/>
    </location>
</feature>
<evidence type="ECO:0000313" key="4">
    <source>
        <dbReference type="Proteomes" id="UP000728032"/>
    </source>
</evidence>
<feature type="compositionally biased region" description="Basic and acidic residues" evidence="1">
    <location>
        <begin position="755"/>
        <end position="809"/>
    </location>
</feature>
<dbReference type="GO" id="GO:0045197">
    <property type="term" value="P:establishment or maintenance of epithelial cell apical/basal polarity"/>
    <property type="evidence" value="ECO:0007669"/>
    <property type="project" value="TreeGrafter"/>
</dbReference>
<feature type="region of interest" description="Disordered" evidence="1">
    <location>
        <begin position="515"/>
        <end position="535"/>
    </location>
</feature>
<dbReference type="FunFam" id="2.30.42.10:FF:000011">
    <property type="entry name" value="partitioning defective 3 homolog isoform X1"/>
    <property type="match status" value="1"/>
</dbReference>
<gene>
    <name evidence="3" type="ORF">ONB1V03_LOCUS14277</name>
</gene>
<name>A0A7R9MCT7_9ACAR</name>
<feature type="compositionally biased region" description="Basic and acidic residues" evidence="1">
    <location>
        <begin position="526"/>
        <end position="535"/>
    </location>
</feature>
<evidence type="ECO:0000259" key="2">
    <source>
        <dbReference type="PROSITE" id="PS50106"/>
    </source>
</evidence>
<feature type="compositionally biased region" description="Low complexity" evidence="1">
    <location>
        <begin position="642"/>
        <end position="660"/>
    </location>
</feature>
<protein>
    <recommendedName>
        <fullName evidence="2">PDZ domain-containing protein</fullName>
    </recommendedName>
</protein>
<feature type="region of interest" description="Disordered" evidence="1">
    <location>
        <begin position="53"/>
        <end position="150"/>
    </location>
</feature>
<dbReference type="Pfam" id="PF00595">
    <property type="entry name" value="PDZ"/>
    <property type="match status" value="3"/>
</dbReference>
<dbReference type="GO" id="GO:0016324">
    <property type="term" value="C:apical plasma membrane"/>
    <property type="evidence" value="ECO:0007669"/>
    <property type="project" value="TreeGrafter"/>
</dbReference>
<dbReference type="InterPro" id="IPR036034">
    <property type="entry name" value="PDZ_sf"/>
</dbReference>
<dbReference type="CDD" id="cd23058">
    <property type="entry name" value="PDZ2_Par3-like"/>
    <property type="match status" value="1"/>
</dbReference>
<reference evidence="3" key="1">
    <citation type="submission" date="2020-11" db="EMBL/GenBank/DDBJ databases">
        <authorList>
            <person name="Tran Van P."/>
        </authorList>
    </citation>
    <scope>NUCLEOTIDE SEQUENCE</scope>
</reference>
<dbReference type="SMART" id="SM00228">
    <property type="entry name" value="PDZ"/>
    <property type="match status" value="3"/>
</dbReference>
<dbReference type="PANTHER" id="PTHR16484">
    <property type="entry name" value="PARTITIONING DEFECTIVE 3 RELATED"/>
    <property type="match status" value="1"/>
</dbReference>
<accession>A0A7R9MCT7</accession>
<dbReference type="GO" id="GO:0035091">
    <property type="term" value="F:phosphatidylinositol binding"/>
    <property type="evidence" value="ECO:0007669"/>
    <property type="project" value="TreeGrafter"/>
</dbReference>
<feature type="compositionally biased region" description="Polar residues" evidence="1">
    <location>
        <begin position="810"/>
        <end position="821"/>
    </location>
</feature>
<dbReference type="EMBL" id="OC928247">
    <property type="protein sequence ID" value="CAD7657652.1"/>
    <property type="molecule type" value="Genomic_DNA"/>
</dbReference>
<feature type="region of interest" description="Disordered" evidence="1">
    <location>
        <begin position="338"/>
        <end position="359"/>
    </location>
</feature>
<dbReference type="GO" id="GO:0051660">
    <property type="term" value="P:establishment of centrosome localization"/>
    <property type="evidence" value="ECO:0007669"/>
    <property type="project" value="TreeGrafter"/>
</dbReference>
<sequence length="860" mass="93932">MSTKTLNQEIENIDSDLSELSKLELLCERDTVRTQLATEVNRLTLRRNKLVKQLTDSSDVGSQDRPSTDDEDKDDLSGDLSSGISKLMDGNSEQSDDELKDKSLLLSPNVSLSPSSVKEEGYGSEEKSEHTPSSTTSHQTFSRFSRGSGRLSMAGNQLDVWVEAADRQLTRSINRKEKSAAAKEVYKHYNSLPKHMNYGSSGGKAGHRLPLSSSVSSDDALRHRDDDRHNNNHHNNGDDTKTSVIVVLAKESGPLGIHVVSENGDEVGYCNGLLVQGIEPGGRIDRDGRLHVGDAIVEINGQSILEADFESAQRIFRSALQTDEIALRLMKYNQNAGNNQTVASSSPRRPCPPPVLPKPATVMRQHEQLRLVEGMVEGEERAVQPCKVATVTSTKKLTPTIAGAHKPAVSSALCVANTRKIGKKYHIQLKKGADGLGFSITTRDNPTGGNVPIYIKNILSNGAAVEDGRLKTGDRLLEVCGIEMTGKSQSEAVNILRTLPLGTSVDLIVSRQEVDASPSPMMPRRLPPEKSADTAGNEREVLTFEIPLNDTGSAGLGVSMKGKTTTATGVHSDLGIFVKSVIHGGAASKDGRLKTNDQLININGIPLLGMSNSQAMETLRRAMILTTAENTVIYRPKNDGQVSSSSSNSKVSQSVSSPTEKSPPKTPTNSQPTNRTFLKQFYLSENHDSNRIYDKTPNVMNRSDVIIERDDCVENGAIHRTGVGVGGSGGGERSESMTESTPRDSQLSLAEDDEGFRRDGFGRQSMSEKRHAQLDAKSTDTYRRSKKAKEEKERQLREQQQEMAHKRDQSVNGYQTQQPVNTEPKHVVPHELAERERNGVFKGCREAPKPRNQLFSPACC</sequence>
<dbReference type="GO" id="GO:0005938">
    <property type="term" value="C:cell cortex"/>
    <property type="evidence" value="ECO:0007669"/>
    <property type="project" value="TreeGrafter"/>
</dbReference>
<dbReference type="AlphaFoldDB" id="A0A7R9MCT7"/>
<dbReference type="GO" id="GO:0007155">
    <property type="term" value="P:cell adhesion"/>
    <property type="evidence" value="ECO:0007669"/>
    <property type="project" value="TreeGrafter"/>
</dbReference>
<feature type="compositionally biased region" description="Basic and acidic residues" evidence="1">
    <location>
        <begin position="823"/>
        <end position="849"/>
    </location>
</feature>
<evidence type="ECO:0000313" key="3">
    <source>
        <dbReference type="EMBL" id="CAD7657652.1"/>
    </source>
</evidence>
<dbReference type="SUPFAM" id="SSF50156">
    <property type="entry name" value="PDZ domain-like"/>
    <property type="match status" value="3"/>
</dbReference>
<dbReference type="GO" id="GO:0000226">
    <property type="term" value="P:microtubule cytoskeleton organization"/>
    <property type="evidence" value="ECO:0007669"/>
    <property type="project" value="TreeGrafter"/>
</dbReference>
<feature type="domain" description="PDZ" evidence="2">
    <location>
        <begin position="244"/>
        <end position="331"/>
    </location>
</feature>
<keyword evidence="4" id="KW-1185">Reference proteome</keyword>
<organism evidence="3">
    <name type="scientific">Oppiella nova</name>
    <dbReference type="NCBI Taxonomy" id="334625"/>
    <lineage>
        <taxon>Eukaryota</taxon>
        <taxon>Metazoa</taxon>
        <taxon>Ecdysozoa</taxon>
        <taxon>Arthropoda</taxon>
        <taxon>Chelicerata</taxon>
        <taxon>Arachnida</taxon>
        <taxon>Acari</taxon>
        <taxon>Acariformes</taxon>
        <taxon>Sarcoptiformes</taxon>
        <taxon>Oribatida</taxon>
        <taxon>Brachypylina</taxon>
        <taxon>Oppioidea</taxon>
        <taxon>Oppiidae</taxon>
        <taxon>Oppiella</taxon>
    </lineage>
</organism>
<dbReference type="GO" id="GO:0008104">
    <property type="term" value="P:intracellular protein localization"/>
    <property type="evidence" value="ECO:0007669"/>
    <property type="project" value="TreeGrafter"/>
</dbReference>
<proteinExistence type="predicted"/>
<feature type="non-terminal residue" evidence="3">
    <location>
        <position position="1"/>
    </location>
</feature>
<feature type="compositionally biased region" description="Polar residues" evidence="1">
    <location>
        <begin position="54"/>
        <end position="65"/>
    </location>
</feature>